<name>A0A498M9C3_LABRO</name>
<keyword evidence="3" id="KW-1185">Reference proteome</keyword>
<feature type="chain" id="PRO_5019814901" evidence="1">
    <location>
        <begin position="22"/>
        <end position="146"/>
    </location>
</feature>
<accession>A0A498M9C3</accession>
<dbReference type="STRING" id="84645.A0A498M9C3"/>
<dbReference type="AlphaFoldDB" id="A0A498M9C3"/>
<evidence type="ECO:0000256" key="1">
    <source>
        <dbReference type="SAM" id="SignalP"/>
    </source>
</evidence>
<reference evidence="2 3" key="1">
    <citation type="submission" date="2018-03" db="EMBL/GenBank/DDBJ databases">
        <title>Draft genome sequence of Rohu Carp (Labeo rohita).</title>
        <authorList>
            <person name="Das P."/>
            <person name="Kushwaha B."/>
            <person name="Joshi C.G."/>
            <person name="Kumar D."/>
            <person name="Nagpure N.S."/>
            <person name="Sahoo L."/>
            <person name="Das S.P."/>
            <person name="Bit A."/>
            <person name="Patnaik S."/>
            <person name="Meher P.K."/>
            <person name="Jayasankar P."/>
            <person name="Koringa P.G."/>
            <person name="Patel N.V."/>
            <person name="Hinsu A.T."/>
            <person name="Kumar R."/>
            <person name="Pandey M."/>
            <person name="Agarwal S."/>
            <person name="Srivastava S."/>
            <person name="Singh M."/>
            <person name="Iquebal M.A."/>
            <person name="Jaiswal S."/>
            <person name="Angadi U.B."/>
            <person name="Kumar N."/>
            <person name="Raza M."/>
            <person name="Shah T.M."/>
            <person name="Rai A."/>
            <person name="Jena J.K."/>
        </authorList>
    </citation>
    <scope>NUCLEOTIDE SEQUENCE [LARGE SCALE GENOMIC DNA]</scope>
    <source>
        <strain evidence="2">DASCIFA01</strain>
        <tissue evidence="2">Testis</tissue>
    </source>
</reference>
<dbReference type="EMBL" id="QBIY01012790">
    <property type="protein sequence ID" value="RXN16433.1"/>
    <property type="molecule type" value="Genomic_DNA"/>
</dbReference>
<evidence type="ECO:0000313" key="2">
    <source>
        <dbReference type="EMBL" id="RXN16433.1"/>
    </source>
</evidence>
<keyword evidence="1" id="KW-0732">Signal</keyword>
<gene>
    <name evidence="2" type="ORF">ROHU_027539</name>
</gene>
<dbReference type="Proteomes" id="UP000290572">
    <property type="component" value="Unassembled WGS sequence"/>
</dbReference>
<proteinExistence type="predicted"/>
<protein>
    <submittedName>
        <fullName evidence="2">Leucine-rich repeat-containing 49</fullName>
    </submittedName>
</protein>
<feature type="signal peptide" evidence="1">
    <location>
        <begin position="1"/>
        <end position="21"/>
    </location>
</feature>
<organism evidence="2 3">
    <name type="scientific">Labeo rohita</name>
    <name type="common">Indian major carp</name>
    <name type="synonym">Cyprinus rohita</name>
    <dbReference type="NCBI Taxonomy" id="84645"/>
    <lineage>
        <taxon>Eukaryota</taxon>
        <taxon>Metazoa</taxon>
        <taxon>Chordata</taxon>
        <taxon>Craniata</taxon>
        <taxon>Vertebrata</taxon>
        <taxon>Euteleostomi</taxon>
        <taxon>Actinopterygii</taxon>
        <taxon>Neopterygii</taxon>
        <taxon>Teleostei</taxon>
        <taxon>Ostariophysi</taxon>
        <taxon>Cypriniformes</taxon>
        <taxon>Cyprinidae</taxon>
        <taxon>Labeoninae</taxon>
        <taxon>Labeonini</taxon>
        <taxon>Labeo</taxon>
    </lineage>
</organism>
<comment type="caution">
    <text evidence="2">The sequence shown here is derived from an EMBL/GenBank/DDBJ whole genome shotgun (WGS) entry which is preliminary data.</text>
</comment>
<sequence>MNQHLSVSDVLFLLHVSVVLSVRCRKRQLQFLLDGRGRRSGQSPEELKENGKQLGDGLSRALFNYPSRLSDGPEGGADAAERSGMVQQYLRGLIHRASGHCVKADALQKIWPSLFSEIVRDAVLEMRDRQAFRHTSLQRLHRKSQT</sequence>
<evidence type="ECO:0000313" key="3">
    <source>
        <dbReference type="Proteomes" id="UP000290572"/>
    </source>
</evidence>